<gene>
    <name evidence="2" type="ORF">ALEPTO_LOCUS1331</name>
</gene>
<dbReference type="Pfam" id="PF03184">
    <property type="entry name" value="DDE_1"/>
    <property type="match status" value="1"/>
</dbReference>
<accession>A0A9N8YWG6</accession>
<dbReference type="AlphaFoldDB" id="A0A9N8YWG6"/>
<proteinExistence type="predicted"/>
<dbReference type="InterPro" id="IPR036910">
    <property type="entry name" value="HMG_box_dom_sf"/>
</dbReference>
<comment type="caution">
    <text evidence="2">The sequence shown here is derived from an EMBL/GenBank/DDBJ whole genome shotgun (WGS) entry which is preliminary data.</text>
</comment>
<sequence length="553" mass="63926">MPNKDFSLSHIANMDETPVWFDMADDLTVEKVVHVRTMDNDKNHFTVALTCFTNDQKLQPTIIFKGKQWPKTKNTPPPPPNVNISFHEKNWIDEEGMIAWIQNFAKKKSGGHDKEPALLVYDSFKAHLTDNIKNKMKKIILTLSVVLHPYVNHWIFRLIILSNTQVLTAWKEITPEIIQRAFRKCCISNALDGSEDEEIFDEFVDIESDACGDENDTDMIDEEIENNQKNTKYNTMNQEANTLDNTSFGSNSTCHCSFNSQANNNTMSQEANTLDNTLLDNNLTCLCSFNSQANNITINQEANLLDSILLDSNSLGYEHLRPTYPLNITVDDLFKNTRNIYKNRQAFKRINSFFIYRMVMVKQNKMGTKKYRMPELSKIASEFWKQEPQQVKDAYKRLAKEYIDKCRTRSVQVDNHFQDTKDEFFQPTSSGTLFDQNSQMIQYSPNVGPSFSHNSNPTNVTSISPNLTLLNNVNNDISNFSTSPETYIPKDRNTNKDWKHCDCDCRSIIQYLENRVSELQKKLKPTPVRSMSILRNKRFTAIKMELDIWRNSG</sequence>
<evidence type="ECO:0000259" key="1">
    <source>
        <dbReference type="Pfam" id="PF03184"/>
    </source>
</evidence>
<feature type="domain" description="DDE-1" evidence="1">
    <location>
        <begin position="43"/>
        <end position="138"/>
    </location>
</feature>
<dbReference type="OrthoDB" id="2444517at2759"/>
<dbReference type="Proteomes" id="UP000789508">
    <property type="component" value="Unassembled WGS sequence"/>
</dbReference>
<evidence type="ECO:0000313" key="3">
    <source>
        <dbReference type="Proteomes" id="UP000789508"/>
    </source>
</evidence>
<dbReference type="GO" id="GO:0003676">
    <property type="term" value="F:nucleic acid binding"/>
    <property type="evidence" value="ECO:0007669"/>
    <property type="project" value="InterPro"/>
</dbReference>
<organism evidence="2 3">
    <name type="scientific">Ambispora leptoticha</name>
    <dbReference type="NCBI Taxonomy" id="144679"/>
    <lineage>
        <taxon>Eukaryota</taxon>
        <taxon>Fungi</taxon>
        <taxon>Fungi incertae sedis</taxon>
        <taxon>Mucoromycota</taxon>
        <taxon>Glomeromycotina</taxon>
        <taxon>Glomeromycetes</taxon>
        <taxon>Archaeosporales</taxon>
        <taxon>Ambisporaceae</taxon>
        <taxon>Ambispora</taxon>
    </lineage>
</organism>
<reference evidence="2" key="1">
    <citation type="submission" date="2021-06" db="EMBL/GenBank/DDBJ databases">
        <authorList>
            <person name="Kallberg Y."/>
            <person name="Tangrot J."/>
            <person name="Rosling A."/>
        </authorList>
    </citation>
    <scope>NUCLEOTIDE SEQUENCE</scope>
    <source>
        <strain evidence="2">FL130A</strain>
    </source>
</reference>
<dbReference type="SUPFAM" id="SSF47095">
    <property type="entry name" value="HMG-box"/>
    <property type="match status" value="1"/>
</dbReference>
<dbReference type="InterPro" id="IPR004875">
    <property type="entry name" value="DDE_SF_endonuclease_dom"/>
</dbReference>
<keyword evidence="3" id="KW-1185">Reference proteome</keyword>
<dbReference type="EMBL" id="CAJVPS010000140">
    <property type="protein sequence ID" value="CAG8456969.1"/>
    <property type="molecule type" value="Genomic_DNA"/>
</dbReference>
<name>A0A9N8YWG6_9GLOM</name>
<dbReference type="Gene3D" id="1.10.30.10">
    <property type="entry name" value="High mobility group box domain"/>
    <property type="match status" value="1"/>
</dbReference>
<evidence type="ECO:0000313" key="2">
    <source>
        <dbReference type="EMBL" id="CAG8456969.1"/>
    </source>
</evidence>
<protein>
    <submittedName>
        <fullName evidence="2">726_t:CDS:1</fullName>
    </submittedName>
</protein>